<feature type="region of interest" description="Disordered" evidence="1">
    <location>
        <begin position="50"/>
        <end position="109"/>
    </location>
</feature>
<organism evidence="2 3">
    <name type="scientific">Marinobacterium marinum</name>
    <dbReference type="NCBI Taxonomy" id="2756129"/>
    <lineage>
        <taxon>Bacteria</taxon>
        <taxon>Pseudomonadati</taxon>
        <taxon>Pseudomonadota</taxon>
        <taxon>Gammaproteobacteria</taxon>
        <taxon>Oceanospirillales</taxon>
        <taxon>Oceanospirillaceae</taxon>
        <taxon>Marinobacterium</taxon>
    </lineage>
</organism>
<protein>
    <submittedName>
        <fullName evidence="2">Uncharacterized protein</fullName>
    </submittedName>
</protein>
<gene>
    <name evidence="2" type="ORF">H1S06_05645</name>
</gene>
<evidence type="ECO:0000256" key="1">
    <source>
        <dbReference type="SAM" id="MobiDB-lite"/>
    </source>
</evidence>
<evidence type="ECO:0000313" key="3">
    <source>
        <dbReference type="Proteomes" id="UP000538931"/>
    </source>
</evidence>
<reference evidence="2 3" key="1">
    <citation type="submission" date="2020-07" db="EMBL/GenBank/DDBJ databases">
        <title>Bacterium isolated from marien macroalgae.</title>
        <authorList>
            <person name="Zhu K."/>
            <person name="Lu D."/>
            <person name="Du Z."/>
        </authorList>
    </citation>
    <scope>NUCLEOTIDE SEQUENCE [LARGE SCALE GENOMIC DNA]</scope>
    <source>
        <strain evidence="2 3">3-1745</strain>
    </source>
</reference>
<proteinExistence type="predicted"/>
<comment type="caution">
    <text evidence="2">The sequence shown here is derived from an EMBL/GenBank/DDBJ whole genome shotgun (WGS) entry which is preliminary data.</text>
</comment>
<sequence length="125" mass="13337">MGINVNIRRKDAYVIRDALTAKASKLKRTGSGKAQRLKVISLLHKLSDMLSGKPSHVSKAQSVQQNQSTRSKRSSASHGGSHRVNGNSSGSSSGSSSGDPDPEPARSRLTRLLATRLDAFKEVLA</sequence>
<dbReference type="RefSeq" id="WP_181738099.1">
    <property type="nucleotide sequence ID" value="NZ_JACEMT010000041.1"/>
</dbReference>
<accession>A0A7W1WX45</accession>
<dbReference type="AlphaFoldDB" id="A0A7W1WX45"/>
<feature type="compositionally biased region" description="Low complexity" evidence="1">
    <location>
        <begin position="77"/>
        <end position="98"/>
    </location>
</feature>
<dbReference type="EMBL" id="JACEMT010000041">
    <property type="protein sequence ID" value="MBA4501845.1"/>
    <property type="molecule type" value="Genomic_DNA"/>
</dbReference>
<keyword evidence="3" id="KW-1185">Reference proteome</keyword>
<evidence type="ECO:0000313" key="2">
    <source>
        <dbReference type="EMBL" id="MBA4501845.1"/>
    </source>
</evidence>
<name>A0A7W1WX45_9GAMM</name>
<dbReference type="Proteomes" id="UP000538931">
    <property type="component" value="Unassembled WGS sequence"/>
</dbReference>
<feature type="compositionally biased region" description="Polar residues" evidence="1">
    <location>
        <begin position="58"/>
        <end position="69"/>
    </location>
</feature>